<feature type="coiled-coil region" evidence="3">
    <location>
        <begin position="177"/>
        <end position="250"/>
    </location>
</feature>
<proteinExistence type="predicted"/>
<evidence type="ECO:0000256" key="2">
    <source>
        <dbReference type="ARBA" id="ARBA00023054"/>
    </source>
</evidence>
<evidence type="ECO:0000256" key="3">
    <source>
        <dbReference type="SAM" id="Coils"/>
    </source>
</evidence>
<keyword evidence="6" id="KW-1185">Reference proteome</keyword>
<name>A0ABQ3DY09_9GAMM</name>
<evidence type="ECO:0000313" key="6">
    <source>
        <dbReference type="Proteomes" id="UP000646745"/>
    </source>
</evidence>
<dbReference type="Gene3D" id="2.40.30.170">
    <property type="match status" value="1"/>
</dbReference>
<dbReference type="EMBL" id="BMZI01000003">
    <property type="protein sequence ID" value="GHB16355.1"/>
    <property type="molecule type" value="Genomic_DNA"/>
</dbReference>
<dbReference type="Gene3D" id="2.40.50.100">
    <property type="match status" value="1"/>
</dbReference>
<dbReference type="PANTHER" id="PTHR32347:SF14">
    <property type="entry name" value="EFFLUX SYSTEM COMPONENT YKNX-RELATED"/>
    <property type="match status" value="1"/>
</dbReference>
<dbReference type="PANTHER" id="PTHR32347">
    <property type="entry name" value="EFFLUX SYSTEM COMPONENT YKNX-RELATED"/>
    <property type="match status" value="1"/>
</dbReference>
<reference evidence="6" key="1">
    <citation type="journal article" date="2019" name="Int. J. Syst. Evol. Microbiol.">
        <title>The Global Catalogue of Microorganisms (GCM) 10K type strain sequencing project: providing services to taxonomists for standard genome sequencing and annotation.</title>
        <authorList>
            <consortium name="The Broad Institute Genomics Platform"/>
            <consortium name="The Broad Institute Genome Sequencing Center for Infectious Disease"/>
            <person name="Wu L."/>
            <person name="Ma J."/>
        </authorList>
    </citation>
    <scope>NUCLEOTIDE SEQUENCE [LARGE SCALE GENOMIC DNA]</scope>
    <source>
        <strain evidence="6">KCTC 32998</strain>
    </source>
</reference>
<sequence length="393" mass="43272">MTADSSPKRRLPRSTKLLVLALIVIACLIWIGFAVAHRLTHVSVQDARVMADQITVSSRLDGRVTRFDLTEGETLSAGDPVASLYSEPDQRKLKALEANAATHQARVDYESARLELAKQQYQGGIDITKEELDASKAAEKAAGARLTQAERDYRRSDTLYRKNSVSQQRRDQDYYAYQAALAEHHQAEQEVAVSQAQANNARVGFLNGVQVPLPNPTVMRQELQIARQELAEAKARLDEEQLRIRDLEVKSPTDGVINKTLIDPGEYVSAGQPILMMHDPSKLWVEANVKETDVGSLRVGQPVSITVDAFPDRTFSGHVAIIGRAATSQFALLPDPNPSGNFTKITQRIPVRIRFDDGPTELIGPGMMVEVDIDVSDDGEDRSVHAQTTPATS</sequence>
<evidence type="ECO:0000256" key="1">
    <source>
        <dbReference type="ARBA" id="ARBA00004196"/>
    </source>
</evidence>
<evidence type="ECO:0000259" key="4">
    <source>
        <dbReference type="Pfam" id="PF25954"/>
    </source>
</evidence>
<dbReference type="InterPro" id="IPR050465">
    <property type="entry name" value="UPF0194_transport"/>
</dbReference>
<keyword evidence="2 3" id="KW-0175">Coiled coil</keyword>
<dbReference type="Gene3D" id="1.10.287.470">
    <property type="entry name" value="Helix hairpin bin"/>
    <property type="match status" value="1"/>
</dbReference>
<evidence type="ECO:0000313" key="5">
    <source>
        <dbReference type="EMBL" id="GHB16355.1"/>
    </source>
</evidence>
<gene>
    <name evidence="5" type="ORF">GCM10009038_13550</name>
</gene>
<feature type="domain" description="CusB-like beta-barrel" evidence="4">
    <location>
        <begin position="282"/>
        <end position="322"/>
    </location>
</feature>
<dbReference type="SUPFAM" id="SSF111369">
    <property type="entry name" value="HlyD-like secretion proteins"/>
    <property type="match status" value="1"/>
</dbReference>
<dbReference type="Pfam" id="PF25954">
    <property type="entry name" value="Beta-barrel_RND_2"/>
    <property type="match status" value="1"/>
</dbReference>
<dbReference type="RefSeq" id="WP_189443921.1">
    <property type="nucleotide sequence ID" value="NZ_BMZI01000003.1"/>
</dbReference>
<accession>A0ABQ3DY09</accession>
<protein>
    <submittedName>
        <fullName evidence="5">Hemolysin D</fullName>
    </submittedName>
</protein>
<dbReference type="PRINTS" id="PR01490">
    <property type="entry name" value="RTXTOXIND"/>
</dbReference>
<organism evidence="5 6">
    <name type="scientific">Salinicola rhizosphaerae</name>
    <dbReference type="NCBI Taxonomy" id="1443141"/>
    <lineage>
        <taxon>Bacteria</taxon>
        <taxon>Pseudomonadati</taxon>
        <taxon>Pseudomonadota</taxon>
        <taxon>Gammaproteobacteria</taxon>
        <taxon>Oceanospirillales</taxon>
        <taxon>Halomonadaceae</taxon>
        <taxon>Salinicola</taxon>
    </lineage>
</organism>
<comment type="subcellular location">
    <subcellularLocation>
        <location evidence="1">Cell envelope</location>
    </subcellularLocation>
</comment>
<comment type="caution">
    <text evidence="5">The sequence shown here is derived from an EMBL/GenBank/DDBJ whole genome shotgun (WGS) entry which is preliminary data.</text>
</comment>
<dbReference type="InterPro" id="IPR058792">
    <property type="entry name" value="Beta-barrel_RND_2"/>
</dbReference>
<dbReference type="Proteomes" id="UP000646745">
    <property type="component" value="Unassembled WGS sequence"/>
</dbReference>